<name>A0ACD1H7P8_9EURO</name>
<reference evidence="1" key="1">
    <citation type="submission" date="2018-02" db="EMBL/GenBank/DDBJ databases">
        <title>The genomes of Aspergillus section Nigri reveals drivers in fungal speciation.</title>
        <authorList>
            <consortium name="DOE Joint Genome Institute"/>
            <person name="Vesth T.C."/>
            <person name="Nybo J."/>
            <person name="Theobald S."/>
            <person name="Brandl J."/>
            <person name="Frisvad J.C."/>
            <person name="Nielsen K.F."/>
            <person name="Lyhne E.K."/>
            <person name="Kogle M.E."/>
            <person name="Kuo A."/>
            <person name="Riley R."/>
            <person name="Clum A."/>
            <person name="Nolan M."/>
            <person name="Lipzen A."/>
            <person name="Salamov A."/>
            <person name="Henrissat B."/>
            <person name="Wiebenga A."/>
            <person name="De vries R.P."/>
            <person name="Grigoriev I.V."/>
            <person name="Mortensen U.H."/>
            <person name="Andersen M.R."/>
            <person name="Baker S.E."/>
        </authorList>
    </citation>
    <scope>NUCLEOTIDE SEQUENCE</scope>
    <source>
        <strain evidence="1">CBS 121060</strain>
    </source>
</reference>
<organism evidence="1 2">
    <name type="scientific">Aspergillus aculeatinus CBS 121060</name>
    <dbReference type="NCBI Taxonomy" id="1448322"/>
    <lineage>
        <taxon>Eukaryota</taxon>
        <taxon>Fungi</taxon>
        <taxon>Dikarya</taxon>
        <taxon>Ascomycota</taxon>
        <taxon>Pezizomycotina</taxon>
        <taxon>Eurotiomycetes</taxon>
        <taxon>Eurotiomycetidae</taxon>
        <taxon>Eurotiales</taxon>
        <taxon>Aspergillaceae</taxon>
        <taxon>Aspergillus</taxon>
        <taxon>Aspergillus subgen. Circumdati</taxon>
    </lineage>
</organism>
<dbReference type="EMBL" id="KZ824959">
    <property type="protein sequence ID" value="RAH69663.1"/>
    <property type="molecule type" value="Genomic_DNA"/>
</dbReference>
<accession>A0ACD1H7P8</accession>
<protein>
    <submittedName>
        <fullName evidence="1">Uncharacterized protein</fullName>
    </submittedName>
</protein>
<proteinExistence type="predicted"/>
<evidence type="ECO:0000313" key="2">
    <source>
        <dbReference type="Proteomes" id="UP000249661"/>
    </source>
</evidence>
<keyword evidence="2" id="KW-1185">Reference proteome</keyword>
<sequence>MANLLASLRKLRTLLAAGNIFLTFAMLSASSSIQTLVRSSRTMPHSDIELADLLGKHGTSATGTVKTLKLGLVYPQGRKARLSLSQLMTLGCWTDCMKSD</sequence>
<gene>
    <name evidence="1" type="ORF">BO66DRAFT_392334</name>
</gene>
<dbReference type="Proteomes" id="UP000249661">
    <property type="component" value="Unassembled WGS sequence"/>
</dbReference>
<evidence type="ECO:0000313" key="1">
    <source>
        <dbReference type="EMBL" id="RAH69663.1"/>
    </source>
</evidence>